<dbReference type="Gene3D" id="3.30.560.10">
    <property type="entry name" value="Glucose Oxidase, domain 3"/>
    <property type="match status" value="2"/>
</dbReference>
<dbReference type="PROSITE" id="PS00624">
    <property type="entry name" value="GMC_OXRED_2"/>
    <property type="match status" value="1"/>
</dbReference>
<sequence>MIYQRPDVGSLQLWADGIERPELHLRRSPPVLQEELHLHATGADLRRKRNNAVRPSAFSPTGGPLHVSYANYVGPFSSWMQVALNEIGIPTAVDFNSGTVSTLAQKILFSPSKRATGVSSPGATLTARKEVILSAGAFQSPQLLMVSGVGPASLLTSLGIPVVADRPGVGKSLTDHVFFGPTYRPKVDTLTKLATDPAYLLSQSGERALLKQGVLTNPAFGGRAIRPVLADAGEYFPGPEVESDAQILDVIRDSVHTAYHASCTCRMGRTDDPYAVVDARARVIGVTGSRVVDASSFALLPPGHPQSTIYALAKKIADEIRRGM</sequence>
<gene>
    <name evidence="4" type="ORF">NKR19_g3799</name>
</gene>
<dbReference type="Proteomes" id="UP001174691">
    <property type="component" value="Unassembled WGS sequence"/>
</dbReference>
<dbReference type="InterPro" id="IPR000172">
    <property type="entry name" value="GMC_OxRdtase_N"/>
</dbReference>
<dbReference type="GO" id="GO:0016614">
    <property type="term" value="F:oxidoreductase activity, acting on CH-OH group of donors"/>
    <property type="evidence" value="ECO:0007669"/>
    <property type="project" value="InterPro"/>
</dbReference>
<dbReference type="GO" id="GO:0050660">
    <property type="term" value="F:flavin adenine dinucleotide binding"/>
    <property type="evidence" value="ECO:0007669"/>
    <property type="project" value="InterPro"/>
</dbReference>
<evidence type="ECO:0000256" key="1">
    <source>
        <dbReference type="ARBA" id="ARBA00010790"/>
    </source>
</evidence>
<protein>
    <recommendedName>
        <fullName evidence="3">Glucose-methanol-choline oxidoreductase N-terminal domain-containing protein</fullName>
    </recommendedName>
</protein>
<dbReference type="PANTHER" id="PTHR11552:SF138">
    <property type="entry name" value="DEHYDROGENASE PKFF-RELATED"/>
    <property type="match status" value="1"/>
</dbReference>
<proteinExistence type="inferred from homology"/>
<dbReference type="SUPFAM" id="SSF51905">
    <property type="entry name" value="FAD/NAD(P)-binding domain"/>
    <property type="match status" value="1"/>
</dbReference>
<keyword evidence="5" id="KW-1185">Reference proteome</keyword>
<comment type="similarity">
    <text evidence="1">Belongs to the GMC oxidoreductase family.</text>
</comment>
<organism evidence="4 5">
    <name type="scientific">Coniochaeta hoffmannii</name>
    <dbReference type="NCBI Taxonomy" id="91930"/>
    <lineage>
        <taxon>Eukaryota</taxon>
        <taxon>Fungi</taxon>
        <taxon>Dikarya</taxon>
        <taxon>Ascomycota</taxon>
        <taxon>Pezizomycotina</taxon>
        <taxon>Sordariomycetes</taxon>
        <taxon>Sordariomycetidae</taxon>
        <taxon>Coniochaetales</taxon>
        <taxon>Coniochaetaceae</taxon>
        <taxon>Coniochaeta</taxon>
    </lineage>
</organism>
<reference evidence="4" key="1">
    <citation type="submission" date="2022-07" db="EMBL/GenBank/DDBJ databases">
        <title>Fungi with potential for degradation of polypropylene.</title>
        <authorList>
            <person name="Gostincar C."/>
        </authorList>
    </citation>
    <scope>NUCLEOTIDE SEQUENCE</scope>
    <source>
        <strain evidence="4">EXF-13287</strain>
    </source>
</reference>
<evidence type="ECO:0000313" key="4">
    <source>
        <dbReference type="EMBL" id="KAJ9157138.1"/>
    </source>
</evidence>
<dbReference type="SUPFAM" id="SSF54373">
    <property type="entry name" value="FAD-linked reductases, C-terminal domain"/>
    <property type="match status" value="1"/>
</dbReference>
<dbReference type="InterPro" id="IPR036188">
    <property type="entry name" value="FAD/NAD-bd_sf"/>
</dbReference>
<dbReference type="Pfam" id="PF00732">
    <property type="entry name" value="GMC_oxred_N"/>
    <property type="match status" value="1"/>
</dbReference>
<dbReference type="PANTHER" id="PTHR11552">
    <property type="entry name" value="GLUCOSE-METHANOL-CHOLINE GMC OXIDOREDUCTASE"/>
    <property type="match status" value="1"/>
</dbReference>
<dbReference type="GO" id="GO:0044550">
    <property type="term" value="P:secondary metabolite biosynthetic process"/>
    <property type="evidence" value="ECO:0007669"/>
    <property type="project" value="TreeGrafter"/>
</dbReference>
<accession>A0AA38RUU8</accession>
<dbReference type="Pfam" id="PF05199">
    <property type="entry name" value="GMC_oxred_C"/>
    <property type="match status" value="1"/>
</dbReference>
<dbReference type="InterPro" id="IPR012132">
    <property type="entry name" value="GMC_OxRdtase"/>
</dbReference>
<dbReference type="EMBL" id="JANBVN010000044">
    <property type="protein sequence ID" value="KAJ9157138.1"/>
    <property type="molecule type" value="Genomic_DNA"/>
</dbReference>
<dbReference type="Gene3D" id="3.50.50.60">
    <property type="entry name" value="FAD/NAD(P)-binding domain"/>
    <property type="match status" value="2"/>
</dbReference>
<feature type="domain" description="Glucose-methanol-choline oxidoreductase N-terminal" evidence="3">
    <location>
        <begin position="136"/>
        <end position="150"/>
    </location>
</feature>
<comment type="caution">
    <text evidence="4">The sequence shown here is derived from an EMBL/GenBank/DDBJ whole genome shotgun (WGS) entry which is preliminary data.</text>
</comment>
<dbReference type="InterPro" id="IPR007867">
    <property type="entry name" value="GMC_OxRtase_C"/>
</dbReference>
<dbReference type="AlphaFoldDB" id="A0AA38RUU8"/>
<evidence type="ECO:0000259" key="3">
    <source>
        <dbReference type="PROSITE" id="PS00624"/>
    </source>
</evidence>
<name>A0AA38RUU8_9PEZI</name>
<keyword evidence="2" id="KW-0325">Glycoprotein</keyword>
<evidence type="ECO:0000313" key="5">
    <source>
        <dbReference type="Proteomes" id="UP001174691"/>
    </source>
</evidence>
<evidence type="ECO:0000256" key="2">
    <source>
        <dbReference type="ARBA" id="ARBA00023180"/>
    </source>
</evidence>